<feature type="region of interest" description="Disordered" evidence="1">
    <location>
        <begin position="470"/>
        <end position="605"/>
    </location>
</feature>
<gene>
    <name evidence="3" type="ORF">I306_03002</name>
</gene>
<evidence type="ECO:0000313" key="3">
    <source>
        <dbReference type="EMBL" id="KIR80038.1"/>
    </source>
</evidence>
<keyword evidence="2" id="KW-0812">Transmembrane</keyword>
<dbReference type="Pfam" id="PF10445">
    <property type="entry name" value="DUF2456"/>
    <property type="match status" value="1"/>
</dbReference>
<keyword evidence="4" id="KW-1185">Reference proteome</keyword>
<dbReference type="PANTHER" id="PTHR28297:SF1">
    <property type="entry name" value="FUNGAL PROTEIN"/>
    <property type="match status" value="1"/>
</dbReference>
<evidence type="ECO:0000256" key="2">
    <source>
        <dbReference type="SAM" id="Phobius"/>
    </source>
</evidence>
<feature type="compositionally biased region" description="Low complexity" evidence="1">
    <location>
        <begin position="299"/>
        <end position="310"/>
    </location>
</feature>
<protein>
    <recommendedName>
        <fullName evidence="5">Autophagy-related protein</fullName>
    </recommendedName>
</protein>
<evidence type="ECO:0000313" key="4">
    <source>
        <dbReference type="Proteomes" id="UP000054272"/>
    </source>
</evidence>
<dbReference type="PANTHER" id="PTHR28297">
    <property type="entry name" value="FUNGAL PROTEIN"/>
    <property type="match status" value="1"/>
</dbReference>
<feature type="compositionally biased region" description="Low complexity" evidence="1">
    <location>
        <begin position="470"/>
        <end position="480"/>
    </location>
</feature>
<dbReference type="EMBL" id="KN848661">
    <property type="protein sequence ID" value="KIR80038.1"/>
    <property type="molecule type" value="Genomic_DNA"/>
</dbReference>
<keyword evidence="2" id="KW-1133">Transmembrane helix</keyword>
<keyword evidence="2" id="KW-0472">Membrane</keyword>
<evidence type="ECO:0000256" key="1">
    <source>
        <dbReference type="SAM" id="MobiDB-lite"/>
    </source>
</evidence>
<dbReference type="Proteomes" id="UP000054272">
    <property type="component" value="Unassembled WGS sequence"/>
</dbReference>
<evidence type="ECO:0008006" key="5">
    <source>
        <dbReference type="Google" id="ProtNLM"/>
    </source>
</evidence>
<feature type="compositionally biased region" description="Basic and acidic residues" evidence="1">
    <location>
        <begin position="594"/>
        <end position="605"/>
    </location>
</feature>
<feature type="compositionally biased region" description="Gly residues" evidence="1">
    <location>
        <begin position="481"/>
        <end position="499"/>
    </location>
</feature>
<dbReference type="InterPro" id="IPR018852">
    <property type="entry name" value="DUF2456"/>
</dbReference>
<sequence length="605" mass="64059">MQSLLRPFPTPLTGKQWFYLLFLQGVGAGIIDGGANFGIAYAMYHNQKEIKMWVLAKNTIAGDLGVTPIIQCLASMLITSTLVHTDLHHHAVAPLPYVWPHVEHLPDPRILLDKIFRRKDIAPEKTEDEKGNMNYPSSGSEIGGHKGWLYYPNMLVRFTFEGTEANILFSPFKAKLFIFKAFLTAAQGALLGIFCGLPLWCLFIVVLGPIYKNDNMAETGWKWAPMVIKCVYGAVLGWVTNPIIAGLALGSQAERHLLVIEHDEESVAQNASQIVDIDGVPTILEEDELTPPQFPPSPHASLSHSPRLSPYPSPVSASRVLPTQNVNRPRTRSRASTLSRPPLTANCSDLPIIPSRSLNAPQYSGGEALAVPKTAPLVQTGRMRSLSQATAQGAGVEAGAGGGTGSTSFGTPARTAVPAVGTPLTGPRETLAPPSPLPYHTIMTPSGPRRRGLTVSTAYTASSSTNGNNIAGGIAPTSTGGAPGTGGSGWSYALGGTGGRNQRRPRASSSLSGKGGGKEKIPGELWSKSAIPMGASGTPAVTAAGEEEEVLAEDADRSNEVREGDGDGDGKRAPAWDVFGIVQGAERGSQARNKSGEKKEGEEQS</sequence>
<feature type="region of interest" description="Disordered" evidence="1">
    <location>
        <begin position="418"/>
        <end position="452"/>
    </location>
</feature>
<organism evidence="3 4">
    <name type="scientific">Cryptococcus gattii EJB2</name>
    <dbReference type="NCBI Taxonomy" id="1296103"/>
    <lineage>
        <taxon>Eukaryota</taxon>
        <taxon>Fungi</taxon>
        <taxon>Dikarya</taxon>
        <taxon>Basidiomycota</taxon>
        <taxon>Agaricomycotina</taxon>
        <taxon>Tremellomycetes</taxon>
        <taxon>Tremellales</taxon>
        <taxon>Cryptococcaceae</taxon>
        <taxon>Cryptococcus</taxon>
        <taxon>Cryptococcus gattii species complex</taxon>
    </lineage>
</organism>
<accession>A0ABR5BWL2</accession>
<feature type="transmembrane region" description="Helical" evidence="2">
    <location>
        <begin position="189"/>
        <end position="211"/>
    </location>
</feature>
<feature type="transmembrane region" description="Helical" evidence="2">
    <location>
        <begin position="20"/>
        <end position="44"/>
    </location>
</feature>
<proteinExistence type="predicted"/>
<name>A0ABR5BWL2_9TREE</name>
<feature type="region of interest" description="Disordered" evidence="1">
    <location>
        <begin position="287"/>
        <end position="343"/>
    </location>
</feature>
<feature type="compositionally biased region" description="Basic and acidic residues" evidence="1">
    <location>
        <begin position="554"/>
        <end position="574"/>
    </location>
</feature>
<reference evidence="3 4" key="1">
    <citation type="submission" date="2015-01" db="EMBL/GenBank/DDBJ databases">
        <title>The Genome Sequence of Cryptococcus gattii EJB2.</title>
        <authorList>
            <consortium name="The Broad Institute Genomics Platform"/>
            <person name="Cuomo C."/>
            <person name="Litvintseva A."/>
            <person name="Chen Y."/>
            <person name="Heitman J."/>
            <person name="Sun S."/>
            <person name="Springer D."/>
            <person name="Dromer F."/>
            <person name="Young S."/>
            <person name="Zeng Q."/>
            <person name="Gargeya S."/>
            <person name="Abouelleil A."/>
            <person name="Alvarado L."/>
            <person name="Chapman S.B."/>
            <person name="Gainer-Dewar J."/>
            <person name="Goldberg J."/>
            <person name="Griggs A."/>
            <person name="Gujja S."/>
            <person name="Hansen M."/>
            <person name="Howarth C."/>
            <person name="Imamovic A."/>
            <person name="Larimer J."/>
            <person name="Murphy C."/>
            <person name="Naylor J."/>
            <person name="Pearson M."/>
            <person name="Priest M."/>
            <person name="Roberts A."/>
            <person name="Saif S."/>
            <person name="Shea T."/>
            <person name="Sykes S."/>
            <person name="Wortman J."/>
            <person name="Nusbaum C."/>
            <person name="Birren B."/>
        </authorList>
    </citation>
    <scope>NUCLEOTIDE SEQUENCE [LARGE SCALE GENOMIC DNA]</scope>
    <source>
        <strain evidence="3 4">EJB2</strain>
    </source>
</reference>
<feature type="compositionally biased region" description="Polar residues" evidence="1">
    <location>
        <begin position="321"/>
        <end position="339"/>
    </location>
</feature>